<reference evidence="2" key="2">
    <citation type="submission" date="2019-08" db="EMBL/GenBank/DDBJ databases">
        <authorList>
            <consortium name="NCBI Pathogen Detection Project"/>
        </authorList>
    </citation>
    <scope>NUCLEOTIDE SEQUENCE</scope>
    <source>
        <strain evidence="1">IVB 5560</strain>
        <strain evidence="2">SGSC 2188</strain>
        <strain evidence="3">SSI_AA717</strain>
    </source>
</reference>
<evidence type="ECO:0000313" key="3">
    <source>
        <dbReference type="EMBL" id="HAD1708352.1"/>
    </source>
</evidence>
<dbReference type="AlphaFoldDB" id="A0A3U0CN87"/>
<protein>
    <submittedName>
        <fullName evidence="2">LuxR family transcriptional regulator</fullName>
    </submittedName>
</protein>
<dbReference type="EMBL" id="DAAMGX010000006">
    <property type="protein sequence ID" value="HAC6616911.1"/>
    <property type="molecule type" value="Genomic_DNA"/>
</dbReference>
<dbReference type="EMBL" id="DAANIL010000047">
    <property type="protein sequence ID" value="HAD0013406.1"/>
    <property type="molecule type" value="Genomic_DNA"/>
</dbReference>
<name>A0A3U0CN87_SALTM</name>
<dbReference type="EMBL" id="DAASTF010000015">
    <property type="protein sequence ID" value="HAE6937160.1"/>
    <property type="molecule type" value="Genomic_DNA"/>
</dbReference>
<dbReference type="EMBL" id="DAANWF010000020">
    <property type="protein sequence ID" value="HAD1708352.1"/>
    <property type="molecule type" value="Genomic_DNA"/>
</dbReference>
<proteinExistence type="predicted"/>
<accession>A0A3U0CN87</accession>
<evidence type="ECO:0000313" key="4">
    <source>
        <dbReference type="EMBL" id="HAE6937160.1"/>
    </source>
</evidence>
<sequence length="354" mass="40467">MPLFASAFLLFPIRPIQCQALPLAKTYSLAKMVDMKITIWEGCDLTVAAAIKLFVERSSPYSIFSRRYPILRLIQEVIDPAVADYVNSLPPSHKDYISGVNLGFSEVLKKLGLNVVVQAQRLLLRNFVLTLDQQTSLDKCFTATIESLIELVSECASKRPKKSSPAKGVTINSQRKLGYCEFCGNLTEFSKLISEISEFVANDNEFPVHEKQVLSHRYCSDHRPKLTNGLWNPKYRQGKRSLEQFNKELIRLRRQCAKPHKANANTGDILIDTYFHEWMQGQTLTPADLDKLRNIARRMVDSKFTDTKKKIIILKHQGFNQFETAQVLEKNHYTTMTKQAVSKALASVRKEFYI</sequence>
<gene>
    <name evidence="1" type="ORF">G0C34_10990</name>
    <name evidence="2" type="ORF">G0L40_16290</name>
    <name evidence="4" type="ORF">GNC95_003482</name>
    <name evidence="3" type="ORF">GTH66_21790</name>
</gene>
<organism evidence="2">
    <name type="scientific">Salmonella typhimurium</name>
    <dbReference type="NCBI Taxonomy" id="90371"/>
    <lineage>
        <taxon>Bacteria</taxon>
        <taxon>Pseudomonadati</taxon>
        <taxon>Pseudomonadota</taxon>
        <taxon>Gammaproteobacteria</taxon>
        <taxon>Enterobacterales</taxon>
        <taxon>Enterobacteriaceae</taxon>
        <taxon>Salmonella</taxon>
    </lineage>
</organism>
<evidence type="ECO:0000313" key="2">
    <source>
        <dbReference type="EMBL" id="HAD0013406.1"/>
    </source>
</evidence>
<reference evidence="2" key="1">
    <citation type="journal article" date="2018" name="Genome Biol.">
        <title>SKESA: strategic k-mer extension for scrupulous assemblies.</title>
        <authorList>
            <person name="Souvorov A."/>
            <person name="Agarwala R."/>
            <person name="Lipman D.J."/>
        </authorList>
    </citation>
    <scope>NUCLEOTIDE SEQUENCE</scope>
    <source>
        <strain evidence="1">IVB 5560</strain>
        <strain evidence="2">SGSC 2188</strain>
        <strain evidence="3">SSI_AA717</strain>
    </source>
</reference>
<comment type="caution">
    <text evidence="2">The sequence shown here is derived from an EMBL/GenBank/DDBJ whole genome shotgun (WGS) entry which is preliminary data.</text>
</comment>
<evidence type="ECO:0000313" key="1">
    <source>
        <dbReference type="EMBL" id="HAC6616911.1"/>
    </source>
</evidence>